<proteinExistence type="predicted"/>
<dbReference type="AlphaFoldDB" id="A0A1S9N3L5"/>
<dbReference type="RefSeq" id="WP_078116529.1">
    <property type="nucleotide sequence ID" value="NZ_MWMH01000006.1"/>
</dbReference>
<protein>
    <recommendedName>
        <fullName evidence="1">DUF11 domain-containing protein</fullName>
    </recommendedName>
</protein>
<dbReference type="InterPro" id="IPR001434">
    <property type="entry name" value="OmcB-like_DUF11"/>
</dbReference>
<evidence type="ECO:0000313" key="3">
    <source>
        <dbReference type="Proteomes" id="UP000190959"/>
    </source>
</evidence>
<dbReference type="NCBIfam" id="TIGR01451">
    <property type="entry name" value="B_ant_repeat"/>
    <property type="match status" value="1"/>
</dbReference>
<gene>
    <name evidence="2" type="ORF">CBEIBR21_17950</name>
</gene>
<reference evidence="2 3" key="1">
    <citation type="submission" date="2017-02" db="EMBL/GenBank/DDBJ databases">
        <title>Genome sequence of Clostridium beijerinckii Br21.</title>
        <authorList>
            <person name="Fonseca B.C."/>
            <person name="Guazzaroni M.E."/>
            <person name="Riano-Pachon D.M."/>
            <person name="Reginatto V."/>
        </authorList>
    </citation>
    <scope>NUCLEOTIDE SEQUENCE [LARGE SCALE GENOMIC DNA]</scope>
    <source>
        <strain evidence="2 3">Br21</strain>
    </source>
</reference>
<dbReference type="Gene3D" id="2.60.40.740">
    <property type="match status" value="1"/>
</dbReference>
<organism evidence="2 3">
    <name type="scientific">Clostridium beijerinckii</name>
    <name type="common">Clostridium MP</name>
    <dbReference type="NCBI Taxonomy" id="1520"/>
    <lineage>
        <taxon>Bacteria</taxon>
        <taxon>Bacillati</taxon>
        <taxon>Bacillota</taxon>
        <taxon>Clostridia</taxon>
        <taxon>Eubacteriales</taxon>
        <taxon>Clostridiaceae</taxon>
        <taxon>Clostridium</taxon>
    </lineage>
</organism>
<name>A0A1S9N3L5_CLOBE</name>
<dbReference type="EMBL" id="MWMH01000006">
    <property type="protein sequence ID" value="OOP72134.1"/>
    <property type="molecule type" value="Genomic_DNA"/>
</dbReference>
<feature type="domain" description="DUF11" evidence="1">
    <location>
        <begin position="37"/>
        <end position="126"/>
    </location>
</feature>
<evidence type="ECO:0000313" key="2">
    <source>
        <dbReference type="EMBL" id="OOP72134.1"/>
    </source>
</evidence>
<dbReference type="Proteomes" id="UP000190959">
    <property type="component" value="Unassembled WGS sequence"/>
</dbReference>
<dbReference type="InterPro" id="IPR047589">
    <property type="entry name" value="DUF11_rpt"/>
</dbReference>
<comment type="caution">
    <text evidence="2">The sequence shown here is derived from an EMBL/GenBank/DDBJ whole genome shotgun (WGS) entry which is preliminary data.</text>
</comment>
<accession>A0A1S9N3L5</accession>
<sequence length="132" mass="13463">MSQTIIVNKASAKGSLTAITNVTNNDVKFDDSPETTLSITKTASATIVYPGDTLTYTVVVTNTGTASATSVAFEDDLPNSSNIVYSSYSVSGATGVTLTYDSTKKILSGNLGNIAVGTANAVTVTIVTNVVA</sequence>
<dbReference type="Pfam" id="PF01345">
    <property type="entry name" value="DUF11"/>
    <property type="match status" value="1"/>
</dbReference>
<evidence type="ECO:0000259" key="1">
    <source>
        <dbReference type="Pfam" id="PF01345"/>
    </source>
</evidence>